<dbReference type="Gene3D" id="3.40.50.300">
    <property type="entry name" value="P-loop containing nucleotide triphosphate hydrolases"/>
    <property type="match status" value="1"/>
</dbReference>
<dbReference type="OrthoDB" id="10042665at2759"/>
<dbReference type="InterPro" id="IPR054289">
    <property type="entry name" value="DUF7025"/>
</dbReference>
<dbReference type="InterPro" id="IPR027417">
    <property type="entry name" value="P-loop_NTPase"/>
</dbReference>
<dbReference type="PANTHER" id="PTHR46411:SF3">
    <property type="entry name" value="AAA+ ATPASE DOMAIN-CONTAINING PROTEIN"/>
    <property type="match status" value="1"/>
</dbReference>
<keyword evidence="3" id="KW-1185">Reference proteome</keyword>
<dbReference type="InterPro" id="IPR003959">
    <property type="entry name" value="ATPase_AAA_core"/>
</dbReference>
<evidence type="ECO:0000313" key="3">
    <source>
        <dbReference type="Proteomes" id="UP000799324"/>
    </source>
</evidence>
<dbReference type="EMBL" id="MU004293">
    <property type="protein sequence ID" value="KAF2661522.1"/>
    <property type="molecule type" value="Genomic_DNA"/>
</dbReference>
<dbReference type="AlphaFoldDB" id="A0A6A6TP19"/>
<evidence type="ECO:0000259" key="1">
    <source>
        <dbReference type="SMART" id="SM00382"/>
    </source>
</evidence>
<dbReference type="InterPro" id="IPR003593">
    <property type="entry name" value="AAA+_ATPase"/>
</dbReference>
<feature type="domain" description="AAA+ ATPase" evidence="1">
    <location>
        <begin position="455"/>
        <end position="579"/>
    </location>
</feature>
<dbReference type="GO" id="GO:0005524">
    <property type="term" value="F:ATP binding"/>
    <property type="evidence" value="ECO:0007669"/>
    <property type="project" value="InterPro"/>
</dbReference>
<reference evidence="2" key="1">
    <citation type="journal article" date="2020" name="Stud. Mycol.">
        <title>101 Dothideomycetes genomes: a test case for predicting lifestyles and emergence of pathogens.</title>
        <authorList>
            <person name="Haridas S."/>
            <person name="Albert R."/>
            <person name="Binder M."/>
            <person name="Bloem J."/>
            <person name="Labutti K."/>
            <person name="Salamov A."/>
            <person name="Andreopoulos B."/>
            <person name="Baker S."/>
            <person name="Barry K."/>
            <person name="Bills G."/>
            <person name="Bluhm B."/>
            <person name="Cannon C."/>
            <person name="Castanera R."/>
            <person name="Culley D."/>
            <person name="Daum C."/>
            <person name="Ezra D."/>
            <person name="Gonzalez J."/>
            <person name="Henrissat B."/>
            <person name="Kuo A."/>
            <person name="Liang C."/>
            <person name="Lipzen A."/>
            <person name="Lutzoni F."/>
            <person name="Magnuson J."/>
            <person name="Mondo S."/>
            <person name="Nolan M."/>
            <person name="Ohm R."/>
            <person name="Pangilinan J."/>
            <person name="Park H.-J."/>
            <person name="Ramirez L."/>
            <person name="Alfaro M."/>
            <person name="Sun H."/>
            <person name="Tritt A."/>
            <person name="Yoshinaga Y."/>
            <person name="Zwiers L.-H."/>
            <person name="Turgeon B."/>
            <person name="Goodwin S."/>
            <person name="Spatafora J."/>
            <person name="Crous P."/>
            <person name="Grigoriev I."/>
        </authorList>
    </citation>
    <scope>NUCLEOTIDE SEQUENCE</scope>
    <source>
        <strain evidence="2">CBS 122681</strain>
    </source>
</reference>
<accession>A0A6A6TP19</accession>
<dbReference type="GO" id="GO:0016887">
    <property type="term" value="F:ATP hydrolysis activity"/>
    <property type="evidence" value="ECO:0007669"/>
    <property type="project" value="InterPro"/>
</dbReference>
<gene>
    <name evidence="2" type="ORF">K491DRAFT_647314</name>
</gene>
<protein>
    <submittedName>
        <fullName evidence="2">P-loop containing nucleoside triphosphate hydrolase protein</fullName>
    </submittedName>
</protein>
<sequence>MPGTDAANGANGTNGTNGVTDAIGATSKSLAPEGSLTSFRPLYQSAIKDKKFTWLDKEPEDVVEAAENEQTAQHALITRLAKAEDSRKKYEIHSLIVQSPWLKEALEDILSGYPGVCCSLKRLVFEAPFQPFVHRWPQLLQYKARTDIPATTAEHLDLLYNVLKEELKDVIKTFDDYVQHGIVTYEHLWTIFQPGAVLFSTSHQGAPSALRFKSGRYVKLQCGPAYQLVCEQIDWNGNVFGRSTEQLFIYEFLGTTPILGLKAFPLSFHLDKPKIEEFLIKRGQKFEELAGCHYKDYFGLAIDWDKEGKEVLTHVSGRIIVDSETFRRFAPRYVGYIEPLATKDGLPEPENATQTFDVEDQSKEKYIFGKQAEEKRIRLTPELQLICAARVRGYSLKKKQWLMFYIDLIKDIKFNDNAFESLVLPEDQKELILSFAESQAMGKSAFDDVISGKGRGHITLLSGPPGVGKTLTAESVAEHMHSPLYMMSAGDLGINPDQVESRLTNILEMIAKWNAVLLLDECDVFLEARSTHDLERNKLVSIFLRVLEYYEGILFLTTNRIDNIDPAFQSRIHVSLSYPDLSDESRRVIWQTFLAKLENRGEWSDKDVRELAEVKLNGRQIKNVLKSAALLSARKKEPLGRKYVDMVLAIERRRPGVSEAF</sequence>
<dbReference type="CDD" id="cd19481">
    <property type="entry name" value="RecA-like_protease"/>
    <property type="match status" value="1"/>
</dbReference>
<organism evidence="2 3">
    <name type="scientific">Lophiostoma macrostomum CBS 122681</name>
    <dbReference type="NCBI Taxonomy" id="1314788"/>
    <lineage>
        <taxon>Eukaryota</taxon>
        <taxon>Fungi</taxon>
        <taxon>Dikarya</taxon>
        <taxon>Ascomycota</taxon>
        <taxon>Pezizomycotina</taxon>
        <taxon>Dothideomycetes</taxon>
        <taxon>Pleosporomycetidae</taxon>
        <taxon>Pleosporales</taxon>
        <taxon>Lophiostomataceae</taxon>
        <taxon>Lophiostoma</taxon>
    </lineage>
</organism>
<dbReference type="Pfam" id="PF22942">
    <property type="entry name" value="DUF7025"/>
    <property type="match status" value="1"/>
</dbReference>
<evidence type="ECO:0000313" key="2">
    <source>
        <dbReference type="EMBL" id="KAF2661522.1"/>
    </source>
</evidence>
<name>A0A6A6TP19_9PLEO</name>
<dbReference type="SMART" id="SM00382">
    <property type="entry name" value="AAA"/>
    <property type="match status" value="1"/>
</dbReference>
<keyword evidence="2" id="KW-0378">Hydrolase</keyword>
<proteinExistence type="predicted"/>
<dbReference type="SUPFAM" id="SSF52540">
    <property type="entry name" value="P-loop containing nucleoside triphosphate hydrolases"/>
    <property type="match status" value="1"/>
</dbReference>
<dbReference type="PANTHER" id="PTHR46411">
    <property type="entry name" value="FAMILY ATPASE, PUTATIVE-RELATED"/>
    <property type="match status" value="1"/>
</dbReference>
<dbReference type="Pfam" id="PF00004">
    <property type="entry name" value="AAA"/>
    <property type="match status" value="1"/>
</dbReference>
<dbReference type="Proteomes" id="UP000799324">
    <property type="component" value="Unassembled WGS sequence"/>
</dbReference>